<evidence type="ECO:0000256" key="1">
    <source>
        <dbReference type="ARBA" id="ARBA00022630"/>
    </source>
</evidence>
<dbReference type="Gene3D" id="3.50.50.60">
    <property type="entry name" value="FAD/NAD(P)-binding domain"/>
    <property type="match status" value="2"/>
</dbReference>
<dbReference type="EMBL" id="JAAGUZ010000025">
    <property type="protein sequence ID" value="NEW45067.1"/>
    <property type="molecule type" value="Genomic_DNA"/>
</dbReference>
<proteinExistence type="predicted"/>
<organism evidence="5 6">
    <name type="scientific">Nocardia cyriacigeorgica</name>
    <dbReference type="NCBI Taxonomy" id="135487"/>
    <lineage>
        <taxon>Bacteria</taxon>
        <taxon>Bacillati</taxon>
        <taxon>Actinomycetota</taxon>
        <taxon>Actinomycetes</taxon>
        <taxon>Mycobacteriales</taxon>
        <taxon>Nocardiaceae</taxon>
        <taxon>Nocardia</taxon>
    </lineage>
</organism>
<name>A0A6P1D3M4_9NOCA</name>
<dbReference type="PANTHER" id="PTHR48105">
    <property type="entry name" value="THIOREDOXIN REDUCTASE 1-RELATED-RELATED"/>
    <property type="match status" value="1"/>
</dbReference>
<keyword evidence="2" id="KW-0560">Oxidoreductase</keyword>
<dbReference type="PRINTS" id="PR00469">
    <property type="entry name" value="PNDRDTASEII"/>
</dbReference>
<dbReference type="InterPro" id="IPR050097">
    <property type="entry name" value="Ferredoxin-NADP_redctase_2"/>
</dbReference>
<protein>
    <submittedName>
        <fullName evidence="5">NAD(P)/FAD-dependent oxidoreductase</fullName>
    </submittedName>
</protein>
<keyword evidence="1" id="KW-0285">Flavoprotein</keyword>
<evidence type="ECO:0000256" key="3">
    <source>
        <dbReference type="ARBA" id="ARBA00048132"/>
    </source>
</evidence>
<dbReference type="GO" id="GO:0004791">
    <property type="term" value="F:thioredoxin-disulfide reductase (NADPH) activity"/>
    <property type="evidence" value="ECO:0007669"/>
    <property type="project" value="UniProtKB-EC"/>
</dbReference>
<dbReference type="PRINTS" id="PR00368">
    <property type="entry name" value="FADPNR"/>
</dbReference>
<gene>
    <name evidence="5" type="ORF">GV789_11450</name>
</gene>
<feature type="domain" description="FAD/NAD(P)-binding" evidence="4">
    <location>
        <begin position="3"/>
        <end position="273"/>
    </location>
</feature>
<comment type="caution">
    <text evidence="5">The sequence shown here is derived from an EMBL/GenBank/DDBJ whole genome shotgun (WGS) entry which is preliminary data.</text>
</comment>
<comment type="catalytic activity">
    <reaction evidence="3">
        <text>[thioredoxin]-dithiol + NADP(+) = [thioredoxin]-disulfide + NADPH + H(+)</text>
        <dbReference type="Rhea" id="RHEA:20345"/>
        <dbReference type="Rhea" id="RHEA-COMP:10698"/>
        <dbReference type="Rhea" id="RHEA-COMP:10700"/>
        <dbReference type="ChEBI" id="CHEBI:15378"/>
        <dbReference type="ChEBI" id="CHEBI:29950"/>
        <dbReference type="ChEBI" id="CHEBI:50058"/>
        <dbReference type="ChEBI" id="CHEBI:57783"/>
        <dbReference type="ChEBI" id="CHEBI:58349"/>
        <dbReference type="EC" id="1.8.1.9"/>
    </reaction>
</comment>
<evidence type="ECO:0000313" key="5">
    <source>
        <dbReference type="EMBL" id="NEW45067.1"/>
    </source>
</evidence>
<dbReference type="SUPFAM" id="SSF51905">
    <property type="entry name" value="FAD/NAD(P)-binding domain"/>
    <property type="match status" value="1"/>
</dbReference>
<dbReference type="RefSeq" id="WP_163828866.1">
    <property type="nucleotide sequence ID" value="NZ_JAAGUZ010000025.1"/>
</dbReference>
<evidence type="ECO:0000256" key="2">
    <source>
        <dbReference type="ARBA" id="ARBA00023002"/>
    </source>
</evidence>
<dbReference type="Proteomes" id="UP000468928">
    <property type="component" value="Unassembled WGS sequence"/>
</dbReference>
<sequence>MFEVIVVGGGSAGLSAALTLGRTHRHALVLDSGAGRNAPAEAVHNFFTRDGVPPARIREIAHEQLRSYPTIELRHGTVQGVRQLPEHRGFAVRLTDGGEVESKRLLLASGVVDELPDITGIAQLWGRSVFHCPYCHGFEASGRSIAVIGATPDRIRLALHLSRFSSDVALCTDGATDLPEAARGPLVAAGIPVHTGLVAEFRSAGTKLAAIAFADGGELPREAAFVTSTPVQRSPLPEQLGCSMFADTTVEVDEFHQTSVTGVYAAGDMARRASVPMPFAAVITAAAAGTIAASAIDQDLLSHDFGLPNPLSAGRH</sequence>
<dbReference type="InterPro" id="IPR023753">
    <property type="entry name" value="FAD/NAD-binding_dom"/>
</dbReference>
<dbReference type="Pfam" id="PF07992">
    <property type="entry name" value="Pyr_redox_2"/>
    <property type="match status" value="1"/>
</dbReference>
<reference evidence="5 6" key="1">
    <citation type="submission" date="2020-01" db="EMBL/GenBank/DDBJ databases">
        <title>Genetics and antimicrobial susceptibilities of Nocardia species isolated from the soil; a comparison with species isolated from humans.</title>
        <authorList>
            <person name="Carrasco G."/>
            <person name="Monzon S."/>
            <person name="Sansegundo M."/>
            <person name="Garcia E."/>
            <person name="Garrido N."/>
            <person name="Medina M.J."/>
            <person name="Villalon P."/>
            <person name="Ramirez-Arocha A.C."/>
            <person name="Jimenez P."/>
            <person name="Cuesta I."/>
            <person name="Valdezate S."/>
        </authorList>
    </citation>
    <scope>NUCLEOTIDE SEQUENCE [LARGE SCALE GENOMIC DNA]</scope>
    <source>
        <strain evidence="5 6">CNM20110639</strain>
    </source>
</reference>
<evidence type="ECO:0000259" key="4">
    <source>
        <dbReference type="Pfam" id="PF07992"/>
    </source>
</evidence>
<dbReference type="AlphaFoldDB" id="A0A6P1D3M4"/>
<evidence type="ECO:0000313" key="6">
    <source>
        <dbReference type="Proteomes" id="UP000468928"/>
    </source>
</evidence>
<accession>A0A6P1D3M4</accession>
<dbReference type="InterPro" id="IPR036188">
    <property type="entry name" value="FAD/NAD-bd_sf"/>
</dbReference>